<reference evidence="2" key="1">
    <citation type="submission" date="2022-12" db="EMBL/GenBank/DDBJ databases">
        <title>Isolation and characterisation of novel Methanocorpusculum spp. from native Australian herbivores indicates the genus is ancestrally host-associated.</title>
        <authorList>
            <person name="Volmer J.G."/>
            <person name="Soo R.M."/>
            <person name="Evans P.N."/>
            <person name="Hoedt E.C."/>
            <person name="Astorga Alsina A.L."/>
            <person name="Woodcroft B.J."/>
            <person name="Tyson G.W."/>
            <person name="Hugenholtz P."/>
            <person name="Morrison M."/>
        </authorList>
    </citation>
    <scope>NUCLEOTIDE SEQUENCE</scope>
    <source>
        <strain evidence="2">MG</strain>
    </source>
</reference>
<proteinExistence type="predicted"/>
<sequence>MNVCRRSLFILLGCVFVVFLCISAGCISTPTTTSNETPHTITITDAFGREVTIPDNPQKIAVSGSGSMRYFVYLDLDLDRIVAVDYQDSSLFTRENELRPYLLANPEIKNRAELGSAMAVVDNEKLLASGAEVLFMGGASSSRIEVADEITAKTGIPVVMFYVGDYVTKGDQIRETLRMLGKILHEDARAEEIITYFGSVEEDVKNRVANVTESEKPTVYICGVSYNGAHGADGTDPNYLPFTLLGAKNAASGIGETSQTGYAKVAKEQILAWDPDMIFVDLGTLTAAEGGALAEFRNDPSYEGLSAVKNGEVYAVNPHTSMNVNHETSLANAYYIGKVLYPEQFADIDPAAKADEIYEFVVGAPVYDQLKSHVQNLSYQKMEL</sequence>
<dbReference type="PANTHER" id="PTHR30535">
    <property type="entry name" value="VITAMIN B12-BINDING PROTEIN"/>
    <property type="match status" value="1"/>
</dbReference>
<comment type="caution">
    <text evidence="2">The sequence shown here is derived from an EMBL/GenBank/DDBJ whole genome shotgun (WGS) entry which is preliminary data.</text>
</comment>
<dbReference type="EMBL" id="JAPTGB010000005">
    <property type="protein sequence ID" value="MCZ0860254.1"/>
    <property type="molecule type" value="Genomic_DNA"/>
</dbReference>
<evidence type="ECO:0000259" key="1">
    <source>
        <dbReference type="PROSITE" id="PS50983"/>
    </source>
</evidence>
<dbReference type="Gene3D" id="3.40.50.1980">
    <property type="entry name" value="Nitrogenase molybdenum iron protein domain"/>
    <property type="match status" value="2"/>
</dbReference>
<dbReference type="Proteomes" id="UP001141422">
    <property type="component" value="Unassembled WGS sequence"/>
</dbReference>
<keyword evidence="3" id="KW-1185">Reference proteome</keyword>
<protein>
    <submittedName>
        <fullName evidence="2">ABC transporter substrate-binding protein</fullName>
    </submittedName>
</protein>
<dbReference type="SUPFAM" id="SSF53807">
    <property type="entry name" value="Helical backbone' metal receptor"/>
    <property type="match status" value="1"/>
</dbReference>
<evidence type="ECO:0000313" key="2">
    <source>
        <dbReference type="EMBL" id="MCZ0860254.1"/>
    </source>
</evidence>
<accession>A0ABT4IFV1</accession>
<organism evidence="2 3">
    <name type="scientific">Methanocorpusculum petauri</name>
    <dbReference type="NCBI Taxonomy" id="3002863"/>
    <lineage>
        <taxon>Archaea</taxon>
        <taxon>Methanobacteriati</taxon>
        <taxon>Methanobacteriota</taxon>
        <taxon>Stenosarchaea group</taxon>
        <taxon>Methanomicrobia</taxon>
        <taxon>Methanomicrobiales</taxon>
        <taxon>Methanocorpusculaceae</taxon>
        <taxon>Methanocorpusculum</taxon>
    </lineage>
</organism>
<dbReference type="PROSITE" id="PS50983">
    <property type="entry name" value="FE_B12_PBP"/>
    <property type="match status" value="1"/>
</dbReference>
<dbReference type="RefSeq" id="WP_268924474.1">
    <property type="nucleotide sequence ID" value="NZ_JAPTGB010000005.1"/>
</dbReference>
<name>A0ABT4IFV1_9EURY</name>
<gene>
    <name evidence="2" type="ORF">O0S10_03280</name>
</gene>
<dbReference type="PROSITE" id="PS51257">
    <property type="entry name" value="PROKAR_LIPOPROTEIN"/>
    <property type="match status" value="1"/>
</dbReference>
<dbReference type="InterPro" id="IPR002491">
    <property type="entry name" value="ABC_transptr_periplasmic_BD"/>
</dbReference>
<feature type="domain" description="Fe/B12 periplasmic-binding" evidence="1">
    <location>
        <begin position="59"/>
        <end position="344"/>
    </location>
</feature>
<dbReference type="PANTHER" id="PTHR30535:SF34">
    <property type="entry name" value="MOLYBDATE-BINDING PROTEIN MOLA"/>
    <property type="match status" value="1"/>
</dbReference>
<dbReference type="InterPro" id="IPR050902">
    <property type="entry name" value="ABC_Transporter_SBP"/>
</dbReference>
<evidence type="ECO:0000313" key="3">
    <source>
        <dbReference type="Proteomes" id="UP001141422"/>
    </source>
</evidence>
<dbReference type="Pfam" id="PF01497">
    <property type="entry name" value="Peripla_BP_2"/>
    <property type="match status" value="1"/>
</dbReference>